<name>A0ABV2NPV6_9HYPH</name>
<dbReference type="Proteomes" id="UP001549119">
    <property type="component" value="Unassembled WGS sequence"/>
</dbReference>
<evidence type="ECO:0000259" key="1">
    <source>
        <dbReference type="Pfam" id="PF14301"/>
    </source>
</evidence>
<comment type="caution">
    <text evidence="2">The sequence shown here is derived from an EMBL/GenBank/DDBJ whole genome shotgun (WGS) entry which is preliminary data.</text>
</comment>
<proteinExistence type="predicted"/>
<dbReference type="Pfam" id="PF14301">
    <property type="entry name" value="DUF4376"/>
    <property type="match status" value="1"/>
</dbReference>
<accession>A0ABV2NPV6</accession>
<dbReference type="RefSeq" id="WP_209650396.1">
    <property type="nucleotide sequence ID" value="NZ_JBEPNV010000001.1"/>
</dbReference>
<dbReference type="InterPro" id="IPR025484">
    <property type="entry name" value="DUF4376"/>
</dbReference>
<dbReference type="EMBL" id="JBEPNW010000002">
    <property type="protein sequence ID" value="MET3868559.1"/>
    <property type="molecule type" value="Genomic_DNA"/>
</dbReference>
<organism evidence="2 3">
    <name type="scientific">Methylobacterium radiotolerans</name>
    <dbReference type="NCBI Taxonomy" id="31998"/>
    <lineage>
        <taxon>Bacteria</taxon>
        <taxon>Pseudomonadati</taxon>
        <taxon>Pseudomonadota</taxon>
        <taxon>Alphaproteobacteria</taxon>
        <taxon>Hyphomicrobiales</taxon>
        <taxon>Methylobacteriaceae</taxon>
        <taxon>Methylobacterium</taxon>
    </lineage>
</organism>
<protein>
    <recommendedName>
        <fullName evidence="1">DUF4376 domain-containing protein</fullName>
    </recommendedName>
</protein>
<sequence>MRNFNASDWYWRLPNGTDIFASARGAIVGADDATLKAWSAPDDWEPTPCPVDASGAPTLVALREELARWGLALPDALAAAPSAADLVAYAAARRFAVETGGVVVNGVTVATDRDSQSMVANAYAGMQAGGVASVKFKAASGWIELTADQMKAVALAVFAHVQACFTAEDACDAGINASPPTITTLAQVDAAFAGLAPAA</sequence>
<evidence type="ECO:0000313" key="3">
    <source>
        <dbReference type="Proteomes" id="UP001549119"/>
    </source>
</evidence>
<evidence type="ECO:0000313" key="2">
    <source>
        <dbReference type="EMBL" id="MET3868559.1"/>
    </source>
</evidence>
<reference evidence="2 3" key="1">
    <citation type="submission" date="2024-06" db="EMBL/GenBank/DDBJ databases">
        <title>Genomics of switchgrass bacterial isolates.</title>
        <authorList>
            <person name="Shade A."/>
        </authorList>
    </citation>
    <scope>NUCLEOTIDE SEQUENCE [LARGE SCALE GENOMIC DNA]</scope>
    <source>
        <strain evidence="2 3">PvP084</strain>
    </source>
</reference>
<gene>
    <name evidence="2" type="ORF">ABIC20_005868</name>
</gene>
<keyword evidence="3" id="KW-1185">Reference proteome</keyword>
<feature type="domain" description="DUF4376" evidence="1">
    <location>
        <begin position="84"/>
        <end position="190"/>
    </location>
</feature>